<dbReference type="Proteomes" id="UP000244162">
    <property type="component" value="Unassembled WGS sequence"/>
</dbReference>
<keyword evidence="1" id="KW-1133">Transmembrane helix</keyword>
<evidence type="ECO:0000313" key="3">
    <source>
        <dbReference type="Proteomes" id="UP000244162"/>
    </source>
</evidence>
<organism evidence="2 3">
    <name type="scientific">Sphingomonas oleivorans</name>
    <dbReference type="NCBI Taxonomy" id="1735121"/>
    <lineage>
        <taxon>Bacteria</taxon>
        <taxon>Pseudomonadati</taxon>
        <taxon>Pseudomonadota</taxon>
        <taxon>Alphaproteobacteria</taxon>
        <taxon>Sphingomonadales</taxon>
        <taxon>Sphingomonadaceae</taxon>
        <taxon>Sphingomonas</taxon>
    </lineage>
</organism>
<reference evidence="2 3" key="1">
    <citation type="submission" date="2017-09" db="EMBL/GenBank/DDBJ databases">
        <title>Sphingomonas panjinensis sp.nov., isolated from oil-contaminated soil.</title>
        <authorList>
            <person name="Wang L."/>
            <person name="Chen L."/>
        </authorList>
    </citation>
    <scope>NUCLEOTIDE SEQUENCE [LARGE SCALE GENOMIC DNA]</scope>
    <source>
        <strain evidence="2 3">FW-11</strain>
    </source>
</reference>
<feature type="transmembrane region" description="Helical" evidence="1">
    <location>
        <begin position="26"/>
        <end position="50"/>
    </location>
</feature>
<keyword evidence="3" id="KW-1185">Reference proteome</keyword>
<proteinExistence type="predicted"/>
<evidence type="ECO:0000256" key="1">
    <source>
        <dbReference type="SAM" id="Phobius"/>
    </source>
</evidence>
<keyword evidence="1" id="KW-0472">Membrane</keyword>
<protein>
    <submittedName>
        <fullName evidence="2">Uncharacterized protein</fullName>
    </submittedName>
</protein>
<dbReference type="AlphaFoldDB" id="A0A2T5FXM9"/>
<evidence type="ECO:0000313" key="2">
    <source>
        <dbReference type="EMBL" id="PTQ10893.1"/>
    </source>
</evidence>
<gene>
    <name evidence="2" type="ORF">CLG96_10935</name>
</gene>
<comment type="caution">
    <text evidence="2">The sequence shown here is derived from an EMBL/GenBank/DDBJ whole genome shotgun (WGS) entry which is preliminary data.</text>
</comment>
<dbReference type="EMBL" id="NWBU01000009">
    <property type="protein sequence ID" value="PTQ10893.1"/>
    <property type="molecule type" value="Genomic_DNA"/>
</dbReference>
<accession>A0A2T5FXM9</accession>
<sequence length="100" mass="10408">MPLIFLALPGCRVVDRLTQDIADYRLHALLLGLGAGLSVLLAAIALAALFDKGRTGAGRRQALLLAIIGAALFVLIESVVFLGRPVGDAGEIRASETRGS</sequence>
<keyword evidence="1" id="KW-0812">Transmembrane</keyword>
<feature type="transmembrane region" description="Helical" evidence="1">
    <location>
        <begin position="62"/>
        <end position="83"/>
    </location>
</feature>
<name>A0A2T5FXM9_9SPHN</name>